<dbReference type="Gramene" id="EFJ19905">
    <property type="protein sequence ID" value="EFJ19905"/>
    <property type="gene ID" value="SELMODRAFT_153020"/>
</dbReference>
<feature type="region of interest" description="Disordered" evidence="1">
    <location>
        <begin position="1"/>
        <end position="24"/>
    </location>
</feature>
<reference evidence="3 4" key="1">
    <citation type="journal article" date="2011" name="Science">
        <title>The Selaginella genome identifies genetic changes associated with the evolution of vascular plants.</title>
        <authorList>
            <person name="Banks J.A."/>
            <person name="Nishiyama T."/>
            <person name="Hasebe M."/>
            <person name="Bowman J.L."/>
            <person name="Gribskov M."/>
            <person name="dePamphilis C."/>
            <person name="Albert V.A."/>
            <person name="Aono N."/>
            <person name="Aoyama T."/>
            <person name="Ambrose B.A."/>
            <person name="Ashton N.W."/>
            <person name="Axtell M.J."/>
            <person name="Barker E."/>
            <person name="Barker M.S."/>
            <person name="Bennetzen J.L."/>
            <person name="Bonawitz N.D."/>
            <person name="Chapple C."/>
            <person name="Cheng C."/>
            <person name="Correa L.G."/>
            <person name="Dacre M."/>
            <person name="DeBarry J."/>
            <person name="Dreyer I."/>
            <person name="Elias M."/>
            <person name="Engstrom E.M."/>
            <person name="Estelle M."/>
            <person name="Feng L."/>
            <person name="Finet C."/>
            <person name="Floyd S.K."/>
            <person name="Frommer W.B."/>
            <person name="Fujita T."/>
            <person name="Gramzow L."/>
            <person name="Gutensohn M."/>
            <person name="Harholt J."/>
            <person name="Hattori M."/>
            <person name="Heyl A."/>
            <person name="Hirai T."/>
            <person name="Hiwatashi Y."/>
            <person name="Ishikawa M."/>
            <person name="Iwata M."/>
            <person name="Karol K.G."/>
            <person name="Koehler B."/>
            <person name="Kolukisaoglu U."/>
            <person name="Kubo M."/>
            <person name="Kurata T."/>
            <person name="Lalonde S."/>
            <person name="Li K."/>
            <person name="Li Y."/>
            <person name="Litt A."/>
            <person name="Lyons E."/>
            <person name="Manning G."/>
            <person name="Maruyama T."/>
            <person name="Michael T.P."/>
            <person name="Mikami K."/>
            <person name="Miyazaki S."/>
            <person name="Morinaga S."/>
            <person name="Murata T."/>
            <person name="Mueller-Roeber B."/>
            <person name="Nelson D.R."/>
            <person name="Obara M."/>
            <person name="Oguri Y."/>
            <person name="Olmstead R.G."/>
            <person name="Onodera N."/>
            <person name="Petersen B.L."/>
            <person name="Pils B."/>
            <person name="Prigge M."/>
            <person name="Rensing S.A."/>
            <person name="Riano-Pachon D.M."/>
            <person name="Roberts A.W."/>
            <person name="Sato Y."/>
            <person name="Scheller H.V."/>
            <person name="Schulz B."/>
            <person name="Schulz C."/>
            <person name="Shakirov E.V."/>
            <person name="Shibagaki N."/>
            <person name="Shinohara N."/>
            <person name="Shippen D.E."/>
            <person name="Soerensen I."/>
            <person name="Sotooka R."/>
            <person name="Sugimoto N."/>
            <person name="Sugita M."/>
            <person name="Sumikawa N."/>
            <person name="Tanurdzic M."/>
            <person name="Theissen G."/>
            <person name="Ulvskov P."/>
            <person name="Wakazuki S."/>
            <person name="Weng J.K."/>
            <person name="Willats W.W."/>
            <person name="Wipf D."/>
            <person name="Wolf P.G."/>
            <person name="Yang L."/>
            <person name="Zimmer A.D."/>
            <person name="Zhu Q."/>
            <person name="Mitros T."/>
            <person name="Hellsten U."/>
            <person name="Loque D."/>
            <person name="Otillar R."/>
            <person name="Salamov A."/>
            <person name="Schmutz J."/>
            <person name="Shapiro H."/>
            <person name="Lindquist E."/>
            <person name="Lucas S."/>
            <person name="Rokhsar D."/>
            <person name="Grigoriev I.V."/>
        </authorList>
    </citation>
    <scope>NUCLEOTIDE SEQUENCE [LARGE SCALE GENOMIC DNA]</scope>
</reference>
<evidence type="ECO:0000256" key="1">
    <source>
        <dbReference type="SAM" id="MobiDB-lite"/>
    </source>
</evidence>
<dbReference type="PANTHER" id="PTHR47992">
    <property type="entry name" value="PROTEIN PHOSPHATASE"/>
    <property type="match status" value="1"/>
</dbReference>
<name>D8S699_SELML</name>
<dbReference type="CDD" id="cd00143">
    <property type="entry name" value="PP2Cc"/>
    <property type="match status" value="1"/>
</dbReference>
<feature type="domain" description="PPM-type phosphatase" evidence="2">
    <location>
        <begin position="58"/>
        <end position="358"/>
    </location>
</feature>
<organism evidence="4">
    <name type="scientific">Selaginella moellendorffii</name>
    <name type="common">Spikemoss</name>
    <dbReference type="NCBI Taxonomy" id="88036"/>
    <lineage>
        <taxon>Eukaryota</taxon>
        <taxon>Viridiplantae</taxon>
        <taxon>Streptophyta</taxon>
        <taxon>Embryophyta</taxon>
        <taxon>Tracheophyta</taxon>
        <taxon>Lycopodiopsida</taxon>
        <taxon>Selaginellales</taxon>
        <taxon>Selaginellaceae</taxon>
        <taxon>Selaginella</taxon>
    </lineage>
</organism>
<accession>D8S699</accession>
<dbReference type="InterPro" id="IPR001932">
    <property type="entry name" value="PPM-type_phosphatase-like_dom"/>
</dbReference>
<feature type="compositionally biased region" description="Low complexity" evidence="1">
    <location>
        <begin position="404"/>
        <end position="413"/>
    </location>
</feature>
<dbReference type="HOGENOM" id="CLU_013173_6_0_1"/>
<evidence type="ECO:0000259" key="2">
    <source>
        <dbReference type="PROSITE" id="PS51746"/>
    </source>
</evidence>
<feature type="compositionally biased region" description="Polar residues" evidence="1">
    <location>
        <begin position="1"/>
        <end position="19"/>
    </location>
</feature>
<dbReference type="FunCoup" id="D8S699">
    <property type="interactions" value="1027"/>
</dbReference>
<evidence type="ECO:0000313" key="3">
    <source>
        <dbReference type="EMBL" id="EFJ19905.1"/>
    </source>
</evidence>
<dbReference type="STRING" id="88036.D8S699"/>
<dbReference type="SMART" id="SM00332">
    <property type="entry name" value="PP2Cc"/>
    <property type="match status" value="1"/>
</dbReference>
<dbReference type="eggNOG" id="KOG0698">
    <property type="taxonomic scope" value="Eukaryota"/>
</dbReference>
<dbReference type="GO" id="GO:1902531">
    <property type="term" value="P:regulation of intracellular signal transduction"/>
    <property type="evidence" value="ECO:0000318"/>
    <property type="project" value="GO_Central"/>
</dbReference>
<dbReference type="GO" id="GO:0004722">
    <property type="term" value="F:protein serine/threonine phosphatase activity"/>
    <property type="evidence" value="ECO:0000318"/>
    <property type="project" value="GO_Central"/>
</dbReference>
<dbReference type="InParanoid" id="D8S699"/>
<dbReference type="InterPro" id="IPR036457">
    <property type="entry name" value="PPM-type-like_dom_sf"/>
</dbReference>
<dbReference type="EMBL" id="GL377604">
    <property type="protein sequence ID" value="EFJ19905.1"/>
    <property type="molecule type" value="Genomic_DNA"/>
</dbReference>
<dbReference type="OrthoDB" id="10264738at2759"/>
<dbReference type="PROSITE" id="PS51746">
    <property type="entry name" value="PPM_2"/>
    <property type="match status" value="1"/>
</dbReference>
<feature type="compositionally biased region" description="Basic and acidic residues" evidence="1">
    <location>
        <begin position="415"/>
        <end position="435"/>
    </location>
</feature>
<feature type="region of interest" description="Disordered" evidence="1">
    <location>
        <begin position="392"/>
        <end position="439"/>
    </location>
</feature>
<gene>
    <name evidence="3" type="ORF">SELMODRAFT_153020</name>
</gene>
<dbReference type="SUPFAM" id="SSF81606">
    <property type="entry name" value="PP2C-like"/>
    <property type="match status" value="1"/>
</dbReference>
<sequence length="470" mass="51230">MGSCLSSERGAQQNGAASRSSRKTLKREAKEVLAVEAKNDQQLACFPGRLCTNGSSNSCCLFSQQGRKGVNQDAMIAWESFASREDTAFCGVFDGHGPYGHLVARRVRDSLPLKLVLNWQESECAKNDEIKIPSKRNDEEGDEAAAEYDLFCTWKDLHLKAFKVMDRELQVHPSIDCFCSGTTAVTVLKQGQDLFIGNVGDSRAILGTTAEDGSFSAVPLTVDLKPNLPKEAERIRQCKGRVFALHDEPEVHRVWLPHENSPGLAMARAFGDFCLKDFGVIAVPEVYYRRLSDRDKFVVLATDGVWDVLSNEEVVNIISSHPTRSTAARTLVEAAVHAWMLKYPTSKIDDCAAVCLFLDTVTVSHASNGDNENKTISTASLSSARSFAGITVSKGSSDEEGSKEAPAAAVAAVTGDEKDSRDDATSKTGEEESSKSEWSALEGITRVNSLLSLPRFLLGDKRLGGSKRRR</sequence>
<dbReference type="OMA" id="SARIHRC"/>
<proteinExistence type="predicted"/>
<dbReference type="Gene3D" id="3.60.40.10">
    <property type="entry name" value="PPM-type phosphatase domain"/>
    <property type="match status" value="1"/>
</dbReference>
<dbReference type="InterPro" id="IPR015655">
    <property type="entry name" value="PP2C"/>
</dbReference>
<dbReference type="KEGG" id="smo:SELMODRAFT_153020"/>
<evidence type="ECO:0000313" key="4">
    <source>
        <dbReference type="Proteomes" id="UP000001514"/>
    </source>
</evidence>
<protein>
    <recommendedName>
        <fullName evidence="2">PPM-type phosphatase domain-containing protein</fullName>
    </recommendedName>
</protein>
<dbReference type="AlphaFoldDB" id="D8S699"/>
<dbReference type="Pfam" id="PF00481">
    <property type="entry name" value="PP2C"/>
    <property type="match status" value="1"/>
</dbReference>
<keyword evidence="4" id="KW-1185">Reference proteome</keyword>
<dbReference type="Proteomes" id="UP000001514">
    <property type="component" value="Unassembled WGS sequence"/>
</dbReference>